<evidence type="ECO:0000313" key="3">
    <source>
        <dbReference type="Proteomes" id="UP000034934"/>
    </source>
</evidence>
<feature type="transmembrane region" description="Helical" evidence="1">
    <location>
        <begin position="26"/>
        <end position="46"/>
    </location>
</feature>
<sequence length="289" mass="34240">MKNSALNSPRILELKKKKYETLRKKIYFFIFLFFLILVGLSFLSRWDNLNIDNIEVSGNKVIETKVIEDIVKDKIAGNYFYFFPKTNFFFYPKNKIITELTDKFRRIKNISINLRNLKTLEISLTERVALYTYCGDTLDLKPEIENQECYFIDESGYIFDEALYFSGNVYLKFFGILDKNKDSPLGSYFYQPYFKKLVALKETLNKINIKPVAFFIEDNEDVKMFLSSSVTYQMGPEIIFKLDSDFDKVIENLQSVLTTEPLKSDFKNKYDSLLYIDLRFGNKVYYKFK</sequence>
<gene>
    <name evidence="2" type="ORF">UR19_C0001G0106</name>
</gene>
<accession>A0A0G0BI57</accession>
<keyword evidence="1" id="KW-1133">Transmembrane helix</keyword>
<proteinExistence type="predicted"/>
<name>A0A0G0BI57_9BACT</name>
<dbReference type="Proteomes" id="UP000034934">
    <property type="component" value="Unassembled WGS sequence"/>
</dbReference>
<evidence type="ECO:0000256" key="1">
    <source>
        <dbReference type="SAM" id="Phobius"/>
    </source>
</evidence>
<organism evidence="2 3">
    <name type="scientific">Candidatus Nomurabacteria bacterium GW2011_GWF1_31_48</name>
    <dbReference type="NCBI Taxonomy" id="1618767"/>
    <lineage>
        <taxon>Bacteria</taxon>
        <taxon>Candidatus Nomuraibacteriota</taxon>
    </lineage>
</organism>
<keyword evidence="1" id="KW-0472">Membrane</keyword>
<reference evidence="2 3" key="1">
    <citation type="journal article" date="2015" name="Nature">
        <title>rRNA introns, odd ribosomes, and small enigmatic genomes across a large radiation of phyla.</title>
        <authorList>
            <person name="Brown C.T."/>
            <person name="Hug L.A."/>
            <person name="Thomas B.C."/>
            <person name="Sharon I."/>
            <person name="Castelle C.J."/>
            <person name="Singh A."/>
            <person name="Wilkins M.J."/>
            <person name="Williams K.H."/>
            <person name="Banfield J.F."/>
        </authorList>
    </citation>
    <scope>NUCLEOTIDE SEQUENCE [LARGE SCALE GENOMIC DNA]</scope>
</reference>
<protein>
    <submittedName>
        <fullName evidence="2">Uncharacterized protein</fullName>
    </submittedName>
</protein>
<evidence type="ECO:0000313" key="2">
    <source>
        <dbReference type="EMBL" id="KKP30722.1"/>
    </source>
</evidence>
<dbReference type="EMBL" id="LBOG01000001">
    <property type="protein sequence ID" value="KKP30722.1"/>
    <property type="molecule type" value="Genomic_DNA"/>
</dbReference>
<keyword evidence="1" id="KW-0812">Transmembrane</keyword>
<dbReference type="AlphaFoldDB" id="A0A0G0BI57"/>
<comment type="caution">
    <text evidence="2">The sequence shown here is derived from an EMBL/GenBank/DDBJ whole genome shotgun (WGS) entry which is preliminary data.</text>
</comment>